<feature type="region of interest" description="Disordered" evidence="1">
    <location>
        <begin position="34"/>
        <end position="54"/>
    </location>
</feature>
<evidence type="ECO:0000313" key="2">
    <source>
        <dbReference type="EMBL" id="GFZ83866.1"/>
    </source>
</evidence>
<dbReference type="AlphaFoldDB" id="A0A8J2X9S4"/>
<sequence length="191" mass="22311">MKRWLNKMLVIFVTIITLGFYVPANLLEVDAENNKNNIPKSNVDDESSEDSLPGEALTKDEALSVLSEQAKEQTLKKFGPRITPQVEDEFYSRILPNIEIALNELIEKTEGDYRSLSITEEPAKGYGERIFHVYNEETGQDIALFHVRRDNRPLEGYYFNFHYHIKNDEFKEHHTIGEIYWDKNTPPKWMS</sequence>
<keyword evidence="3" id="KW-1185">Reference proteome</keyword>
<gene>
    <name evidence="2" type="primary">ypjP</name>
    <name evidence="2" type="ORF">GCM10010978_25270</name>
</gene>
<reference evidence="2" key="1">
    <citation type="journal article" date="2014" name="Int. J. Syst. Evol. Microbiol.">
        <title>Complete genome sequence of Corynebacterium casei LMG S-19264T (=DSM 44701T), isolated from a smear-ripened cheese.</title>
        <authorList>
            <consortium name="US DOE Joint Genome Institute (JGI-PGF)"/>
            <person name="Walter F."/>
            <person name="Albersmeier A."/>
            <person name="Kalinowski J."/>
            <person name="Ruckert C."/>
        </authorList>
    </citation>
    <scope>NUCLEOTIDE SEQUENCE</scope>
    <source>
        <strain evidence="2">CGMCC 1.12360</strain>
    </source>
</reference>
<evidence type="ECO:0000313" key="3">
    <source>
        <dbReference type="Proteomes" id="UP000602050"/>
    </source>
</evidence>
<dbReference type="GO" id="GO:0051301">
    <property type="term" value="P:cell division"/>
    <property type="evidence" value="ECO:0007669"/>
    <property type="project" value="UniProtKB-KW"/>
</dbReference>
<accession>A0A8J2X9S4</accession>
<name>A0A8J2X9S4_9BACI</name>
<proteinExistence type="predicted"/>
<organism evidence="2 3">
    <name type="scientific">Compostibacillus humi</name>
    <dbReference type="NCBI Taxonomy" id="1245525"/>
    <lineage>
        <taxon>Bacteria</taxon>
        <taxon>Bacillati</taxon>
        <taxon>Bacillota</taxon>
        <taxon>Bacilli</taxon>
        <taxon>Bacillales</taxon>
        <taxon>Bacillaceae</taxon>
        <taxon>Compostibacillus</taxon>
    </lineage>
</organism>
<dbReference type="InterPro" id="IPR025616">
    <property type="entry name" value="YpjP"/>
</dbReference>
<keyword evidence="2" id="KW-0132">Cell division</keyword>
<dbReference type="RefSeq" id="WP_188392779.1">
    <property type="nucleotide sequence ID" value="NZ_BMEV01000054.1"/>
</dbReference>
<comment type="caution">
    <text evidence="2">The sequence shown here is derived from an EMBL/GenBank/DDBJ whole genome shotgun (WGS) entry which is preliminary data.</text>
</comment>
<keyword evidence="2" id="KW-0131">Cell cycle</keyword>
<evidence type="ECO:0000256" key="1">
    <source>
        <dbReference type="SAM" id="MobiDB-lite"/>
    </source>
</evidence>
<reference evidence="2" key="2">
    <citation type="submission" date="2020-09" db="EMBL/GenBank/DDBJ databases">
        <authorList>
            <person name="Sun Q."/>
            <person name="Zhou Y."/>
        </authorList>
    </citation>
    <scope>NUCLEOTIDE SEQUENCE</scope>
    <source>
        <strain evidence="2">CGMCC 1.12360</strain>
    </source>
</reference>
<dbReference type="Proteomes" id="UP000602050">
    <property type="component" value="Unassembled WGS sequence"/>
</dbReference>
<dbReference type="Pfam" id="PF14005">
    <property type="entry name" value="YpjP"/>
    <property type="match status" value="1"/>
</dbReference>
<dbReference type="EMBL" id="BMEV01000054">
    <property type="protein sequence ID" value="GFZ83866.1"/>
    <property type="molecule type" value="Genomic_DNA"/>
</dbReference>
<protein>
    <submittedName>
        <fullName evidence="2">Cell division protein FtsK</fullName>
    </submittedName>
</protein>